<evidence type="ECO:0000313" key="1">
    <source>
        <dbReference type="EMBL" id="EOM76560.1"/>
    </source>
</evidence>
<dbReference type="AlphaFoldDB" id="R7WMP6"/>
<reference evidence="1 2" key="1">
    <citation type="journal article" date="2013" name="Genome Announc.">
        <title>Draft Genome Sequence of Rhodococcus rhodnii Strain LMG5362, a Symbiont of Rhodnius prolixus (Hemiptera, Reduviidae, Triatominae), the Principle Vector of Trypanosoma cruzi.</title>
        <authorList>
            <person name="Pachebat J.A."/>
            <person name="van Keulen G."/>
            <person name="Whitten M.M."/>
            <person name="Girdwood S."/>
            <person name="Del Sol R."/>
            <person name="Dyson P.J."/>
            <person name="Facey P.D."/>
        </authorList>
    </citation>
    <scope>NUCLEOTIDE SEQUENCE [LARGE SCALE GENOMIC DNA]</scope>
    <source>
        <strain evidence="1 2">LMG 5362</strain>
    </source>
</reference>
<dbReference type="EMBL" id="APMY01000064">
    <property type="protein sequence ID" value="EOM76560.1"/>
    <property type="molecule type" value="Genomic_DNA"/>
</dbReference>
<protein>
    <submittedName>
        <fullName evidence="1">Uncharacterized protein</fullName>
    </submittedName>
</protein>
<keyword evidence="2" id="KW-1185">Reference proteome</keyword>
<gene>
    <name evidence="1" type="ORF">Rrhod_2100</name>
</gene>
<accession>R7WMP6</accession>
<organism evidence="1 2">
    <name type="scientific">Rhodococcus rhodnii LMG 5362</name>
    <dbReference type="NCBI Taxonomy" id="1273125"/>
    <lineage>
        <taxon>Bacteria</taxon>
        <taxon>Bacillati</taxon>
        <taxon>Actinomycetota</taxon>
        <taxon>Actinomycetes</taxon>
        <taxon>Mycobacteriales</taxon>
        <taxon>Nocardiaceae</taxon>
        <taxon>Rhodococcus</taxon>
    </lineage>
</organism>
<evidence type="ECO:0000313" key="2">
    <source>
        <dbReference type="Proteomes" id="UP000013525"/>
    </source>
</evidence>
<dbReference type="Proteomes" id="UP000013525">
    <property type="component" value="Unassembled WGS sequence"/>
</dbReference>
<comment type="caution">
    <text evidence="1">The sequence shown here is derived from an EMBL/GenBank/DDBJ whole genome shotgun (WGS) entry which is preliminary data.</text>
</comment>
<proteinExistence type="predicted"/>
<sequence length="33" mass="3865">MIHFTFRVERVTISIRNSHVEVLVTFGNSKEMS</sequence>
<name>R7WMP6_9NOCA</name>